<dbReference type="PROSITE" id="PS50294">
    <property type="entry name" value="WD_REPEATS_REGION"/>
    <property type="match status" value="1"/>
</dbReference>
<dbReference type="Gene3D" id="2.130.10.10">
    <property type="entry name" value="YVTN repeat-like/Quinoprotein amine dehydrogenase"/>
    <property type="match status" value="2"/>
</dbReference>
<evidence type="ECO:0000256" key="5">
    <source>
        <dbReference type="ARBA" id="ARBA00038344"/>
    </source>
</evidence>
<dbReference type="SUPFAM" id="SSF50978">
    <property type="entry name" value="WD40 repeat-like"/>
    <property type="match status" value="1"/>
</dbReference>
<keyword evidence="4" id="KW-0833">Ubl conjugation pathway</keyword>
<keyword evidence="9" id="KW-1185">Reference proteome</keyword>
<keyword evidence="2 6" id="KW-0853">WD repeat</keyword>
<feature type="region of interest" description="Disordered" evidence="7">
    <location>
        <begin position="622"/>
        <end position="647"/>
    </location>
</feature>
<dbReference type="PANTHER" id="PTHR22852:SF0">
    <property type="entry name" value="DENTICLELESS PROTEIN HOMOLOG"/>
    <property type="match status" value="1"/>
</dbReference>
<evidence type="ECO:0000313" key="9">
    <source>
        <dbReference type="Proteomes" id="UP001620626"/>
    </source>
</evidence>
<dbReference type="PANTHER" id="PTHR22852">
    <property type="entry name" value="LETHAL 2 DENTICLELESS PROTEIN RETINOIC ACID-REGULATED NUCLEAR MATRIX-ASSOCIATED PROTEIN"/>
    <property type="match status" value="1"/>
</dbReference>
<comment type="pathway">
    <text evidence="1">Protein modification; protein ubiquitination.</text>
</comment>
<dbReference type="InterPro" id="IPR015943">
    <property type="entry name" value="WD40/YVTN_repeat-like_dom_sf"/>
</dbReference>
<dbReference type="PROSITE" id="PS50082">
    <property type="entry name" value="WD_REPEATS_2"/>
    <property type="match status" value="1"/>
</dbReference>
<comment type="similarity">
    <text evidence="5">Belongs to the WD repeat cdt2 family.</text>
</comment>
<dbReference type="SMART" id="SM00320">
    <property type="entry name" value="WD40"/>
    <property type="match status" value="5"/>
</dbReference>
<evidence type="ECO:0000256" key="4">
    <source>
        <dbReference type="ARBA" id="ARBA00022786"/>
    </source>
</evidence>
<dbReference type="EMBL" id="JBICBT010001409">
    <property type="protein sequence ID" value="KAL3068131.1"/>
    <property type="molecule type" value="Genomic_DNA"/>
</dbReference>
<evidence type="ECO:0000256" key="2">
    <source>
        <dbReference type="ARBA" id="ARBA00022574"/>
    </source>
</evidence>
<evidence type="ECO:0000256" key="7">
    <source>
        <dbReference type="SAM" id="MobiDB-lite"/>
    </source>
</evidence>
<feature type="repeat" description="WD" evidence="6">
    <location>
        <begin position="243"/>
        <end position="285"/>
    </location>
</feature>
<dbReference type="Proteomes" id="UP001620626">
    <property type="component" value="Unassembled WGS sequence"/>
</dbReference>
<name>A0ABD2HQ58_9BILA</name>
<gene>
    <name evidence="8" type="ORF">niasHT_038121</name>
</gene>
<evidence type="ECO:0000256" key="3">
    <source>
        <dbReference type="ARBA" id="ARBA00022737"/>
    </source>
</evidence>
<dbReference type="InterPro" id="IPR019775">
    <property type="entry name" value="WD40_repeat_CS"/>
</dbReference>
<dbReference type="PROSITE" id="PS00678">
    <property type="entry name" value="WD_REPEATS_1"/>
    <property type="match status" value="1"/>
</dbReference>
<evidence type="ECO:0000313" key="8">
    <source>
        <dbReference type="EMBL" id="KAL3068131.1"/>
    </source>
</evidence>
<reference evidence="8 9" key="1">
    <citation type="submission" date="2024-10" db="EMBL/GenBank/DDBJ databases">
        <authorList>
            <person name="Kim D."/>
        </authorList>
    </citation>
    <scope>NUCLEOTIDE SEQUENCE [LARGE SCALE GENOMIC DNA]</scope>
    <source>
        <strain evidence="8">BH-2024</strain>
    </source>
</reference>
<dbReference type="AlphaFoldDB" id="A0ABD2HQ58"/>
<feature type="compositionally biased region" description="Basic and acidic residues" evidence="7">
    <location>
        <begin position="551"/>
        <end position="560"/>
    </location>
</feature>
<dbReference type="Pfam" id="PF00400">
    <property type="entry name" value="WD40"/>
    <property type="match status" value="2"/>
</dbReference>
<evidence type="ECO:0000256" key="6">
    <source>
        <dbReference type="PROSITE-ProRule" id="PRU00221"/>
    </source>
</evidence>
<evidence type="ECO:0000256" key="1">
    <source>
        <dbReference type="ARBA" id="ARBA00004906"/>
    </source>
</evidence>
<feature type="region of interest" description="Disordered" evidence="7">
    <location>
        <begin position="532"/>
        <end position="560"/>
    </location>
</feature>
<dbReference type="InterPro" id="IPR051865">
    <property type="entry name" value="WD-repeat_CDT2_adapter"/>
</dbReference>
<feature type="region of interest" description="Disordered" evidence="7">
    <location>
        <begin position="668"/>
        <end position="695"/>
    </location>
</feature>
<organism evidence="8 9">
    <name type="scientific">Heterodera trifolii</name>
    <dbReference type="NCBI Taxonomy" id="157864"/>
    <lineage>
        <taxon>Eukaryota</taxon>
        <taxon>Metazoa</taxon>
        <taxon>Ecdysozoa</taxon>
        <taxon>Nematoda</taxon>
        <taxon>Chromadorea</taxon>
        <taxon>Rhabditida</taxon>
        <taxon>Tylenchina</taxon>
        <taxon>Tylenchomorpha</taxon>
        <taxon>Tylenchoidea</taxon>
        <taxon>Heteroderidae</taxon>
        <taxon>Heteroderinae</taxon>
        <taxon>Heterodera</taxon>
    </lineage>
</organism>
<sequence length="719" mass="81628">MEKRLNPSALPSLMLSDFGGYSVETLCTLGKEFVLELMTRMISIVSTLKMDIKGDNKKDLDIVRIQLDYSRLIFLCLTEVRLRIDLKLAEGIGENQNLKDVRPSDERLLELLSEPNQPEENAKKANLAERFEQNRKEYPNECILSYGSIAVSDPLDAFVCCRFSIHERQENICAFGTEYGGVVICDVTAPIKGEDFIKHRFATGKNAVFDLCFIPDRPNLLLSLCGASKLELLDIERSSSVFLLGHRDTIRCASVWPENPFCVLTGSRDGDILLWDLREKRLKREIGRKSVSNSVSSIRRYQTAHEASISITGLLHMSENYFISSSSSSSSGIRIWDLRYQIASSPIRSLFVPQKMSKESGVASMCWDRFRSSFFALCTDNAIYEYVPSLNSSFPVRSLRTKFVNSFFVQCAASPFSDHLLCGSSFSKAFIWDLQEDRKYFQDISSHYGKNRAHKRNKKILPNAKFVLDGHDKEVECVQWSSKGKYLITMDSEIVRIWSPWTGRTENGYAEQVLLNHCPVKFTYPKMYTDFEDERPSSSQTLSQRTFGSENRTDNESRCSNDNDIQLLVEHSPTRSVFNALDNLPSLYAKTMEEISKTEMTQMANRQPKRLIVIKSNLSTTPASKIPRVGGHDHFTPSQHKTPKRKRRNLTAEFKSCGNTKRKKYCVDATSPLGRPRSASTSGGSKSRKNVQLVKPTNTKKILDYFERVQNAASSSSFQ</sequence>
<comment type="caution">
    <text evidence="8">The sequence shown here is derived from an EMBL/GenBank/DDBJ whole genome shotgun (WGS) entry which is preliminary data.</text>
</comment>
<keyword evidence="3" id="KW-0677">Repeat</keyword>
<feature type="compositionally biased region" description="Polar residues" evidence="7">
    <location>
        <begin position="537"/>
        <end position="550"/>
    </location>
</feature>
<dbReference type="InterPro" id="IPR001680">
    <property type="entry name" value="WD40_rpt"/>
</dbReference>
<dbReference type="InterPro" id="IPR036322">
    <property type="entry name" value="WD40_repeat_dom_sf"/>
</dbReference>
<accession>A0ABD2HQ58</accession>
<proteinExistence type="inferred from homology"/>
<protein>
    <submittedName>
        <fullName evidence="8">Uncharacterized protein</fullName>
    </submittedName>
</protein>